<feature type="transmembrane region" description="Helical" evidence="7">
    <location>
        <begin position="92"/>
        <end position="116"/>
    </location>
</feature>
<dbReference type="Gene3D" id="1.10.3720.10">
    <property type="entry name" value="MetI-like"/>
    <property type="match status" value="1"/>
</dbReference>
<keyword evidence="10" id="KW-1185">Reference proteome</keyword>
<protein>
    <submittedName>
        <fullName evidence="9">Sugar ABC transporter permease</fullName>
    </submittedName>
</protein>
<comment type="caution">
    <text evidence="9">The sequence shown here is derived from an EMBL/GenBank/DDBJ whole genome shotgun (WGS) entry which is preliminary data.</text>
</comment>
<dbReference type="PANTHER" id="PTHR43744">
    <property type="entry name" value="ABC TRANSPORTER PERMEASE PROTEIN MG189-RELATED-RELATED"/>
    <property type="match status" value="1"/>
</dbReference>
<feature type="domain" description="ABC transmembrane type-1" evidence="8">
    <location>
        <begin position="88"/>
        <end position="281"/>
    </location>
</feature>
<evidence type="ECO:0000259" key="8">
    <source>
        <dbReference type="PROSITE" id="PS50928"/>
    </source>
</evidence>
<evidence type="ECO:0000256" key="4">
    <source>
        <dbReference type="ARBA" id="ARBA00022692"/>
    </source>
</evidence>
<dbReference type="PROSITE" id="PS50928">
    <property type="entry name" value="ABC_TM1"/>
    <property type="match status" value="1"/>
</dbReference>
<dbReference type="Proteomes" id="UP001157160">
    <property type="component" value="Unassembled WGS sequence"/>
</dbReference>
<accession>A0AA37UDF4</accession>
<evidence type="ECO:0000256" key="3">
    <source>
        <dbReference type="ARBA" id="ARBA00022475"/>
    </source>
</evidence>
<keyword evidence="3" id="KW-1003">Cell membrane</keyword>
<reference evidence="9 10" key="1">
    <citation type="journal article" date="2014" name="Int. J. Syst. Evol. Microbiol.">
        <title>Complete genome sequence of Corynebacterium casei LMG S-19264T (=DSM 44701T), isolated from a smear-ripened cheese.</title>
        <authorList>
            <consortium name="US DOE Joint Genome Institute (JGI-PGF)"/>
            <person name="Walter F."/>
            <person name="Albersmeier A."/>
            <person name="Kalinowski J."/>
            <person name="Ruckert C."/>
        </authorList>
    </citation>
    <scope>NUCLEOTIDE SEQUENCE [LARGE SCALE GENOMIC DNA]</scope>
    <source>
        <strain evidence="9 10">NBRC 112289</strain>
    </source>
</reference>
<dbReference type="InterPro" id="IPR000515">
    <property type="entry name" value="MetI-like"/>
</dbReference>
<dbReference type="RefSeq" id="WP_284230904.1">
    <property type="nucleotide sequence ID" value="NZ_BSUL01000001.1"/>
</dbReference>
<evidence type="ECO:0000256" key="7">
    <source>
        <dbReference type="RuleBase" id="RU363032"/>
    </source>
</evidence>
<dbReference type="AlphaFoldDB" id="A0AA37UDF4"/>
<keyword evidence="6 7" id="KW-0472">Membrane</keyword>
<evidence type="ECO:0000256" key="5">
    <source>
        <dbReference type="ARBA" id="ARBA00022989"/>
    </source>
</evidence>
<evidence type="ECO:0000256" key="2">
    <source>
        <dbReference type="ARBA" id="ARBA00022448"/>
    </source>
</evidence>
<feature type="transmembrane region" description="Helical" evidence="7">
    <location>
        <begin position="156"/>
        <end position="179"/>
    </location>
</feature>
<proteinExistence type="inferred from homology"/>
<evidence type="ECO:0000256" key="6">
    <source>
        <dbReference type="ARBA" id="ARBA00023136"/>
    </source>
</evidence>
<dbReference type="EMBL" id="BSUL01000001">
    <property type="protein sequence ID" value="GMA27910.1"/>
    <property type="molecule type" value="Genomic_DNA"/>
</dbReference>
<keyword evidence="5 7" id="KW-1133">Transmembrane helix</keyword>
<evidence type="ECO:0000313" key="9">
    <source>
        <dbReference type="EMBL" id="GMA27910.1"/>
    </source>
</evidence>
<dbReference type="Pfam" id="PF00528">
    <property type="entry name" value="BPD_transp_1"/>
    <property type="match status" value="1"/>
</dbReference>
<feature type="transmembrane region" description="Helical" evidence="7">
    <location>
        <begin position="26"/>
        <end position="48"/>
    </location>
</feature>
<dbReference type="GO" id="GO:0055085">
    <property type="term" value="P:transmembrane transport"/>
    <property type="evidence" value="ECO:0007669"/>
    <property type="project" value="InterPro"/>
</dbReference>
<dbReference type="InterPro" id="IPR035906">
    <property type="entry name" value="MetI-like_sf"/>
</dbReference>
<keyword evidence="2 7" id="KW-0813">Transport</keyword>
<dbReference type="CDD" id="cd06261">
    <property type="entry name" value="TM_PBP2"/>
    <property type="match status" value="1"/>
</dbReference>
<feature type="transmembrane region" description="Helical" evidence="7">
    <location>
        <begin position="123"/>
        <end position="144"/>
    </location>
</feature>
<organism evidence="9 10">
    <name type="scientific">Arenivirga flava</name>
    <dbReference type="NCBI Taxonomy" id="1930060"/>
    <lineage>
        <taxon>Bacteria</taxon>
        <taxon>Bacillati</taxon>
        <taxon>Actinomycetota</taxon>
        <taxon>Actinomycetes</taxon>
        <taxon>Micrococcales</taxon>
        <taxon>Microbacteriaceae</taxon>
        <taxon>Arenivirga</taxon>
    </lineage>
</organism>
<feature type="transmembrane region" description="Helical" evidence="7">
    <location>
        <begin position="200"/>
        <end position="224"/>
    </location>
</feature>
<evidence type="ECO:0000256" key="1">
    <source>
        <dbReference type="ARBA" id="ARBA00004651"/>
    </source>
</evidence>
<evidence type="ECO:0000313" key="10">
    <source>
        <dbReference type="Proteomes" id="UP001157160"/>
    </source>
</evidence>
<dbReference type="GO" id="GO:0005886">
    <property type="term" value="C:plasma membrane"/>
    <property type="evidence" value="ECO:0007669"/>
    <property type="project" value="UniProtKB-SubCell"/>
</dbReference>
<dbReference type="PANTHER" id="PTHR43744:SF12">
    <property type="entry name" value="ABC TRANSPORTER PERMEASE PROTEIN MG189-RELATED"/>
    <property type="match status" value="1"/>
</dbReference>
<comment type="similarity">
    <text evidence="7">Belongs to the binding-protein-dependent transport system permease family.</text>
</comment>
<feature type="transmembrane region" description="Helical" evidence="7">
    <location>
        <begin position="258"/>
        <end position="281"/>
    </location>
</feature>
<comment type="subcellular location">
    <subcellularLocation>
        <location evidence="1 7">Cell membrane</location>
        <topology evidence="1 7">Multi-pass membrane protein</topology>
    </subcellularLocation>
</comment>
<dbReference type="SUPFAM" id="SSF161098">
    <property type="entry name" value="MetI-like"/>
    <property type="match status" value="1"/>
</dbReference>
<keyword evidence="4 7" id="KW-0812">Transmembrane</keyword>
<name>A0AA37UDF4_9MICO</name>
<sequence>MTATGIRSTRPDIASARPRRRTRGGFVPTVVLLAAVAYFLVPVVWVVFAATKTTGELFNTPSFAMGTGFGDNLVQLFTYQGGAFVQWMGNSFVYAIGGALLSTIVSAAAGYALALYDFPGKKAVMIGLLGGVLLPTITLTIPQYMLFAEWGLTNTYWAVLLPVSVTPFGVYLAFVYARASVPRELLEAGRVDGSSEGRTFGAIGLPLLLPGLVTIFLLQFIGIWNNFLLPYIMQSDSDLAPVTVAMYLMLNRGGSEPILYAMAITGALVAILPVIAFVLFLQRFWRLDLVSGSLK</sequence>
<gene>
    <name evidence="9" type="ORF">GCM10025874_11630</name>
</gene>